<sequence>MHTIWFEACLSLDDIFFSTLVTLLHGLKKDIFNSSWLLF</sequence>
<proteinExistence type="predicted"/>
<evidence type="ECO:0000313" key="1">
    <source>
        <dbReference type="EMBL" id="MBX60747.1"/>
    </source>
</evidence>
<accession>A0A2P2Q1A3</accession>
<protein>
    <submittedName>
        <fullName evidence="1">Uncharacterized protein</fullName>
    </submittedName>
</protein>
<name>A0A2P2Q1A3_RHIMU</name>
<dbReference type="AlphaFoldDB" id="A0A2P2Q1A3"/>
<dbReference type="EMBL" id="GGEC01080263">
    <property type="protein sequence ID" value="MBX60747.1"/>
    <property type="molecule type" value="Transcribed_RNA"/>
</dbReference>
<organism evidence="1">
    <name type="scientific">Rhizophora mucronata</name>
    <name type="common">Asiatic mangrove</name>
    <dbReference type="NCBI Taxonomy" id="61149"/>
    <lineage>
        <taxon>Eukaryota</taxon>
        <taxon>Viridiplantae</taxon>
        <taxon>Streptophyta</taxon>
        <taxon>Embryophyta</taxon>
        <taxon>Tracheophyta</taxon>
        <taxon>Spermatophyta</taxon>
        <taxon>Magnoliopsida</taxon>
        <taxon>eudicotyledons</taxon>
        <taxon>Gunneridae</taxon>
        <taxon>Pentapetalae</taxon>
        <taxon>rosids</taxon>
        <taxon>fabids</taxon>
        <taxon>Malpighiales</taxon>
        <taxon>Rhizophoraceae</taxon>
        <taxon>Rhizophora</taxon>
    </lineage>
</organism>
<reference evidence="1" key="1">
    <citation type="submission" date="2018-02" db="EMBL/GenBank/DDBJ databases">
        <title>Rhizophora mucronata_Transcriptome.</title>
        <authorList>
            <person name="Meera S.P."/>
            <person name="Sreeshan A."/>
            <person name="Augustine A."/>
        </authorList>
    </citation>
    <scope>NUCLEOTIDE SEQUENCE</scope>
    <source>
        <tissue evidence="1">Leaf</tissue>
    </source>
</reference>